<protein>
    <submittedName>
        <fullName evidence="1">Unannotated protein</fullName>
    </submittedName>
</protein>
<proteinExistence type="predicted"/>
<evidence type="ECO:0000313" key="1">
    <source>
        <dbReference type="EMBL" id="CAB5038403.1"/>
    </source>
</evidence>
<accession>A0A6J7SB32</accession>
<reference evidence="1" key="1">
    <citation type="submission" date="2020-05" db="EMBL/GenBank/DDBJ databases">
        <authorList>
            <person name="Chiriac C."/>
            <person name="Salcher M."/>
            <person name="Ghai R."/>
            <person name="Kavagutti S V."/>
        </authorList>
    </citation>
    <scope>NUCLEOTIDE SEQUENCE</scope>
</reference>
<sequence>MHAAASNAASKLNEMIALILRMATASQSRKVQHPQDPQQLLEIVALIQSAGLHELEGVMK</sequence>
<dbReference type="EMBL" id="CAFBPW010000210">
    <property type="protein sequence ID" value="CAB5038403.1"/>
    <property type="molecule type" value="Genomic_DNA"/>
</dbReference>
<dbReference type="AlphaFoldDB" id="A0A6J7SB32"/>
<name>A0A6J7SB32_9ZZZZ</name>
<gene>
    <name evidence="1" type="ORF">UFOPK4173_01533</name>
</gene>
<organism evidence="1">
    <name type="scientific">freshwater metagenome</name>
    <dbReference type="NCBI Taxonomy" id="449393"/>
    <lineage>
        <taxon>unclassified sequences</taxon>
        <taxon>metagenomes</taxon>
        <taxon>ecological metagenomes</taxon>
    </lineage>
</organism>